<dbReference type="Proteomes" id="UP000434604">
    <property type="component" value="Unassembled WGS sequence"/>
</dbReference>
<accession>A0A7J5PVD4</accession>
<evidence type="ECO:0000313" key="4">
    <source>
        <dbReference type="Proteomes" id="UP000434604"/>
    </source>
</evidence>
<feature type="compositionally biased region" description="Basic and acidic residues" evidence="1">
    <location>
        <begin position="375"/>
        <end position="388"/>
    </location>
</feature>
<feature type="region of interest" description="Disordered" evidence="1">
    <location>
        <begin position="575"/>
        <end position="594"/>
    </location>
</feature>
<reference evidence="3" key="2">
    <citation type="submission" date="2023-08" db="EMBL/GenBank/DDBJ databases">
        <title>Mucin Metabolism Genes Underlie the Key Renovations of Bacteroides xylanisolvens Genomes in Captive Great Apes.</title>
        <authorList>
            <person name="Nishida A.H."/>
        </authorList>
    </citation>
    <scope>NUCLEOTIDE SEQUENCE</scope>
    <source>
        <strain evidence="3">P13.H9</strain>
    </source>
</reference>
<feature type="region of interest" description="Disordered" evidence="1">
    <location>
        <begin position="360"/>
        <end position="388"/>
    </location>
</feature>
<dbReference type="RefSeq" id="WP_151934967.1">
    <property type="nucleotide sequence ID" value="NZ_JAIWXB010000015.1"/>
</dbReference>
<evidence type="ECO:0000313" key="2">
    <source>
        <dbReference type="EMBL" id="KAB6146904.1"/>
    </source>
</evidence>
<feature type="compositionally biased region" description="Basic and acidic residues" evidence="1">
    <location>
        <begin position="584"/>
        <end position="594"/>
    </location>
</feature>
<reference evidence="2 4" key="1">
    <citation type="journal article" date="2019" name="Nat. Med.">
        <title>A library of human gut bacterial isolates paired with longitudinal multiomics data enables mechanistic microbiome research.</title>
        <authorList>
            <person name="Poyet M."/>
            <person name="Groussin M."/>
            <person name="Gibbons S.M."/>
            <person name="Avila-Pacheco J."/>
            <person name="Jiang X."/>
            <person name="Kearney S.M."/>
            <person name="Perrotta A.R."/>
            <person name="Berdy B."/>
            <person name="Zhao S."/>
            <person name="Lieberman T.D."/>
            <person name="Swanson P.K."/>
            <person name="Smith M."/>
            <person name="Roesemann S."/>
            <person name="Alexander J.E."/>
            <person name="Rich S.A."/>
            <person name="Livny J."/>
            <person name="Vlamakis H."/>
            <person name="Clish C."/>
            <person name="Bullock K."/>
            <person name="Deik A."/>
            <person name="Scott J."/>
            <person name="Pierce K.A."/>
            <person name="Xavier R.J."/>
            <person name="Alm E.J."/>
        </authorList>
    </citation>
    <scope>NUCLEOTIDE SEQUENCE [LARGE SCALE GENOMIC DNA]</scope>
    <source>
        <strain evidence="2 4">BIOML-A58</strain>
    </source>
</reference>
<dbReference type="EMBL" id="WDED01000020">
    <property type="protein sequence ID" value="KAB6146904.1"/>
    <property type="molecule type" value="Genomic_DNA"/>
</dbReference>
<evidence type="ECO:0000256" key="1">
    <source>
        <dbReference type="SAM" id="MobiDB-lite"/>
    </source>
</evidence>
<dbReference type="EMBL" id="JAIWYE010000017">
    <property type="protein sequence ID" value="MCA4703681.1"/>
    <property type="molecule type" value="Genomic_DNA"/>
</dbReference>
<dbReference type="AlphaFoldDB" id="A0A7J5PVD4"/>
<protein>
    <submittedName>
        <fullName evidence="2">Uncharacterized protein</fullName>
    </submittedName>
</protein>
<gene>
    <name evidence="2" type="ORF">GA398_14290</name>
    <name evidence="3" type="ORF">LD004_08630</name>
</gene>
<name>A0A7J5PVD4_9BACE</name>
<organism evidence="2 4">
    <name type="scientific">Bacteroides xylanisolvens</name>
    <dbReference type="NCBI Taxonomy" id="371601"/>
    <lineage>
        <taxon>Bacteria</taxon>
        <taxon>Pseudomonadati</taxon>
        <taxon>Bacteroidota</taxon>
        <taxon>Bacteroidia</taxon>
        <taxon>Bacteroidales</taxon>
        <taxon>Bacteroidaceae</taxon>
        <taxon>Bacteroides</taxon>
    </lineage>
</organism>
<dbReference type="Proteomes" id="UP001198461">
    <property type="component" value="Unassembled WGS sequence"/>
</dbReference>
<evidence type="ECO:0000313" key="3">
    <source>
        <dbReference type="EMBL" id="MCA4703681.1"/>
    </source>
</evidence>
<proteinExistence type="predicted"/>
<comment type="caution">
    <text evidence="2">The sequence shown here is derived from an EMBL/GenBank/DDBJ whole genome shotgun (WGS) entry which is preliminary data.</text>
</comment>
<sequence>MNSPKQSQRFAEIEYCLQRYFDGQLAPVMGNVQQELSKKQIKEYSDYTTSINGILRSAASGMNGMPDDSMQFVKLTGEWNSKTAEDYVEMCHERISSSKGFQKDLGCMAEEWRNAVVAEIGRERYDTLSKELGGDLAFAYVDYRVEQMMINKMVADEMPKSSMEYILRKGASESLLGLSQSLSKSPLEQEIERKGEAAYHPHLVEQGAGKAVSFGADVATTGGFSSWASIGKLFGTEVVFSGVEFCLDKRQKEKAVTIEDCISKGVFGSKLNVFEDFRKRGKAINSWENDYVQSFNNQLTNKMAIPTEEPFWVAESGKPLWQLTSPAVPEKKQKVEYVQVPMVVAPGHEQEYLDSLKRAQETSMKETQESTVETLEAHSEKETSEDLGKSDVVKAPTNEAGWGNLFGSVGLNGLGDIGKNLGYVVSMLPDMLIGLFTGKTKSLNMKNSMVPIASILIGMFVKNPLLKAVLIGMGGLNLLNKVGHEAMEKQEGRPLQSAGMEPHFKTYSDEPLNPRIGNPALQGNCLIATIDKVPCSIQLPNSVVAAYEAGALPLNTLSNAVLTKNDQMRQVAQENYRTAENNQSEDRERTVIIK</sequence>